<feature type="binding site" evidence="5">
    <location>
        <position position="114"/>
    </location>
    <ligand>
        <name>a divalent metal cation</name>
        <dbReference type="ChEBI" id="CHEBI:60240"/>
        <label>1</label>
    </ligand>
</feature>
<dbReference type="InterPro" id="IPR050891">
    <property type="entry name" value="TatD-type_Hydrolase"/>
</dbReference>
<dbReference type="STRING" id="946362.F2U738"/>
<feature type="binding site" evidence="5">
    <location>
        <position position="176"/>
    </location>
    <ligand>
        <name>a divalent metal cation</name>
        <dbReference type="ChEBI" id="CHEBI:60240"/>
        <label>2</label>
    </ligand>
</feature>
<dbReference type="OrthoDB" id="6079689at2759"/>
<evidence type="ECO:0000256" key="1">
    <source>
        <dbReference type="ARBA" id="ARBA00009275"/>
    </source>
</evidence>
<dbReference type="FunCoup" id="F2U738">
    <property type="interactions" value="931"/>
</dbReference>
<dbReference type="KEGG" id="sre:PTSG_12148"/>
<dbReference type="EMBL" id="GL832963">
    <property type="protein sequence ID" value="EGD83670.1"/>
    <property type="molecule type" value="Genomic_DNA"/>
</dbReference>
<dbReference type="GeneID" id="16075754"/>
<gene>
    <name evidence="6" type="ORF">PTSG_12148</name>
</gene>
<proteinExistence type="inferred from homology"/>
<dbReference type="GO" id="GO:0008296">
    <property type="term" value="F:3'-5'-DNA exonuclease activity"/>
    <property type="evidence" value="ECO:0007669"/>
    <property type="project" value="TreeGrafter"/>
</dbReference>
<sequence length="306" mass="34237">MSSAARLRFFDIGANLTDPVFRGVYRGKQKHPSDFAQILQRARDAGVERMMVTGTNLADSKEAVEMAKQNEGITCTVGCHPTRCKEFLDDPEAYYKSLQALIEENRSVVVAVGETGLDYDRLQFCPKDVQATYFKRQIDLAEATQLPMFLHLRNAHDDFLHIMEPNRHRIVGGVVHSYDGPLDVALRLIEMGFYIGLNGCSLRKEENLDVVKHLPTDKLMLETDCPWCEVRPSHAGFQYVKTKVQAKKADKWEDGKYVKSRNEPALITQVLEIVSGCKGEDPEVVAEHAFTNAQRMFGGGGGGGDK</sequence>
<dbReference type="OMA" id="YGGSQKH"/>
<keyword evidence="3 5" id="KW-0479">Metal-binding</keyword>
<dbReference type="CDD" id="cd01310">
    <property type="entry name" value="TatD_DNAse"/>
    <property type="match status" value="1"/>
</dbReference>
<evidence type="ECO:0000313" key="6">
    <source>
        <dbReference type="EMBL" id="EGD83670.1"/>
    </source>
</evidence>
<name>F2U738_SALR5</name>
<comment type="similarity">
    <text evidence="1">Belongs to the metallo-dependent hydrolases superfamily. TatD-type hydrolase family.</text>
</comment>
<feature type="binding site" evidence="5">
    <location>
        <position position="224"/>
    </location>
    <ligand>
        <name>a divalent metal cation</name>
        <dbReference type="ChEBI" id="CHEBI:60240"/>
        <label>1</label>
    </ligand>
</feature>
<dbReference type="GO" id="GO:0046872">
    <property type="term" value="F:metal ion binding"/>
    <property type="evidence" value="ECO:0007669"/>
    <property type="project" value="UniProtKB-KW"/>
</dbReference>
<dbReference type="PANTHER" id="PTHR10060:SF15">
    <property type="entry name" value="DEOXYRIBONUCLEASE TATDN1"/>
    <property type="match status" value="1"/>
</dbReference>
<dbReference type="InterPro" id="IPR001130">
    <property type="entry name" value="TatD-like"/>
</dbReference>
<dbReference type="PROSITE" id="PS01091">
    <property type="entry name" value="TATD_3"/>
    <property type="match status" value="1"/>
</dbReference>
<dbReference type="eggNOG" id="KOG3020">
    <property type="taxonomic scope" value="Eukaryota"/>
</dbReference>
<feature type="binding site" evidence="5">
    <location>
        <position position="151"/>
    </location>
    <ligand>
        <name>a divalent metal cation</name>
        <dbReference type="ChEBI" id="CHEBI:60240"/>
        <label>2</label>
    </ligand>
</feature>
<protein>
    <submittedName>
        <fullName evidence="6">Uncharacterized protein</fullName>
    </submittedName>
</protein>
<dbReference type="PANTHER" id="PTHR10060">
    <property type="entry name" value="TATD FAMILY DEOXYRIBONUCLEASE"/>
    <property type="match status" value="1"/>
</dbReference>
<dbReference type="Gene3D" id="3.20.20.140">
    <property type="entry name" value="Metal-dependent hydrolases"/>
    <property type="match status" value="1"/>
</dbReference>
<evidence type="ECO:0000256" key="3">
    <source>
        <dbReference type="ARBA" id="ARBA00022723"/>
    </source>
</evidence>
<dbReference type="RefSeq" id="XP_004995174.1">
    <property type="nucleotide sequence ID" value="XM_004995117.1"/>
</dbReference>
<reference evidence="6" key="1">
    <citation type="submission" date="2009-08" db="EMBL/GenBank/DDBJ databases">
        <title>Annotation of Salpingoeca rosetta.</title>
        <authorList>
            <consortium name="The Broad Institute Genome Sequencing Platform"/>
            <person name="Russ C."/>
            <person name="Cuomo C."/>
            <person name="Burger G."/>
            <person name="Gray M.W."/>
            <person name="Holland P.W.H."/>
            <person name="King N."/>
            <person name="Lang F.B.F."/>
            <person name="Roger A.J."/>
            <person name="Ruiz-Trillo I."/>
            <person name="Young S.K."/>
            <person name="Zeng Q."/>
            <person name="Gargeya S."/>
            <person name="Alvarado L."/>
            <person name="Berlin A."/>
            <person name="Chapman S.B."/>
            <person name="Chen Z."/>
            <person name="Freedman E."/>
            <person name="Gellesch M."/>
            <person name="Goldberg J."/>
            <person name="Griggs A."/>
            <person name="Gujja S."/>
            <person name="Heilman E."/>
            <person name="Heiman D."/>
            <person name="Howarth C."/>
            <person name="Mehta T."/>
            <person name="Neiman D."/>
            <person name="Pearson M."/>
            <person name="Roberts A."/>
            <person name="Saif S."/>
            <person name="Shea T."/>
            <person name="Shenoy N."/>
            <person name="Sisk P."/>
            <person name="Stolte C."/>
            <person name="Sykes S."/>
            <person name="White J."/>
            <person name="Yandava C."/>
            <person name="Haas B."/>
            <person name="Nusbaum C."/>
            <person name="Birren B."/>
        </authorList>
    </citation>
    <scope>NUCLEOTIDE SEQUENCE [LARGE SCALE GENOMIC DNA]</scope>
    <source>
        <strain evidence="6">ATCC 50818</strain>
    </source>
</reference>
<dbReference type="PROSITE" id="PS01090">
    <property type="entry name" value="TATD_2"/>
    <property type="match status" value="1"/>
</dbReference>
<evidence type="ECO:0000256" key="4">
    <source>
        <dbReference type="ARBA" id="ARBA00022801"/>
    </source>
</evidence>
<dbReference type="InterPro" id="IPR032466">
    <property type="entry name" value="Metal_Hydrolase"/>
</dbReference>
<dbReference type="InterPro" id="IPR018228">
    <property type="entry name" value="DNase_TatD-rel_CS"/>
</dbReference>
<evidence type="ECO:0000313" key="7">
    <source>
        <dbReference type="Proteomes" id="UP000007799"/>
    </source>
</evidence>
<keyword evidence="2" id="KW-0540">Nuclease</keyword>
<dbReference type="SUPFAM" id="SSF51556">
    <property type="entry name" value="Metallo-dependent hydrolases"/>
    <property type="match status" value="1"/>
</dbReference>
<evidence type="ECO:0000256" key="5">
    <source>
        <dbReference type="PIRSR" id="PIRSR005902-1"/>
    </source>
</evidence>
<dbReference type="AlphaFoldDB" id="F2U738"/>
<dbReference type="GO" id="GO:0005829">
    <property type="term" value="C:cytosol"/>
    <property type="evidence" value="ECO:0007669"/>
    <property type="project" value="TreeGrafter"/>
</dbReference>
<evidence type="ECO:0000256" key="2">
    <source>
        <dbReference type="ARBA" id="ARBA00022722"/>
    </source>
</evidence>
<dbReference type="InParanoid" id="F2U738"/>
<organism evidence="7">
    <name type="scientific">Salpingoeca rosetta (strain ATCC 50818 / BSB-021)</name>
    <dbReference type="NCBI Taxonomy" id="946362"/>
    <lineage>
        <taxon>Eukaryota</taxon>
        <taxon>Choanoflagellata</taxon>
        <taxon>Craspedida</taxon>
        <taxon>Salpingoecidae</taxon>
        <taxon>Salpingoeca</taxon>
    </lineage>
</organism>
<keyword evidence="7" id="KW-1185">Reference proteome</keyword>
<dbReference type="Proteomes" id="UP000007799">
    <property type="component" value="Unassembled WGS sequence"/>
</dbReference>
<accession>F2U738</accession>
<dbReference type="Pfam" id="PF01026">
    <property type="entry name" value="TatD_DNase"/>
    <property type="match status" value="1"/>
</dbReference>
<dbReference type="PIRSF" id="PIRSF005902">
    <property type="entry name" value="DNase_TatD"/>
    <property type="match status" value="1"/>
</dbReference>
<keyword evidence="4" id="KW-0378">Hydrolase</keyword>